<proteinExistence type="predicted"/>
<accession>A0A2G5DLS8</accession>
<protein>
    <submittedName>
        <fullName evidence="1">Uncharacterized protein</fullName>
    </submittedName>
</protein>
<gene>
    <name evidence="1" type="ORF">AQUCO_01700075v1</name>
</gene>
<keyword evidence="2" id="KW-1185">Reference proteome</keyword>
<name>A0A2G5DLS8_AQUCA</name>
<dbReference type="AlphaFoldDB" id="A0A2G5DLS8"/>
<dbReference type="Proteomes" id="UP000230069">
    <property type="component" value="Unassembled WGS sequence"/>
</dbReference>
<evidence type="ECO:0000313" key="1">
    <source>
        <dbReference type="EMBL" id="PIA44207.1"/>
    </source>
</evidence>
<organism evidence="1 2">
    <name type="scientific">Aquilegia coerulea</name>
    <name type="common">Rocky mountain columbine</name>
    <dbReference type="NCBI Taxonomy" id="218851"/>
    <lineage>
        <taxon>Eukaryota</taxon>
        <taxon>Viridiplantae</taxon>
        <taxon>Streptophyta</taxon>
        <taxon>Embryophyta</taxon>
        <taxon>Tracheophyta</taxon>
        <taxon>Spermatophyta</taxon>
        <taxon>Magnoliopsida</taxon>
        <taxon>Ranunculales</taxon>
        <taxon>Ranunculaceae</taxon>
        <taxon>Thalictroideae</taxon>
        <taxon>Aquilegia</taxon>
    </lineage>
</organism>
<evidence type="ECO:0000313" key="2">
    <source>
        <dbReference type="Proteomes" id="UP000230069"/>
    </source>
</evidence>
<dbReference type="InParanoid" id="A0A2G5DLS8"/>
<dbReference type="EMBL" id="KZ305034">
    <property type="protein sequence ID" value="PIA44207.1"/>
    <property type="molecule type" value="Genomic_DNA"/>
</dbReference>
<sequence>MLLPFHPIQKSKQSIHTKFNQVNKDFMYVIDRIKCPKPIYMSISITEIIPKNTTEMKKRLLNCNNNNNNNQRFIVS</sequence>
<reference evidence="1 2" key="1">
    <citation type="submission" date="2017-09" db="EMBL/GenBank/DDBJ databases">
        <title>WGS assembly of Aquilegia coerulea Goldsmith.</title>
        <authorList>
            <person name="Hodges S."/>
            <person name="Kramer E."/>
            <person name="Nordborg M."/>
            <person name="Tomkins J."/>
            <person name="Borevitz J."/>
            <person name="Derieg N."/>
            <person name="Yan J."/>
            <person name="Mihaltcheva S."/>
            <person name="Hayes R.D."/>
            <person name="Rokhsar D."/>
        </authorList>
    </citation>
    <scope>NUCLEOTIDE SEQUENCE [LARGE SCALE GENOMIC DNA]</scope>
    <source>
        <strain evidence="2">cv. Goldsmith</strain>
    </source>
</reference>